<evidence type="ECO:0000256" key="2">
    <source>
        <dbReference type="ARBA" id="ARBA00022737"/>
    </source>
</evidence>
<sequence>MVVSSGNQLVNIPSALFSIPLEILILTGNRLEYIPREIRQLSNSLRELDASCNKLKSLPTDISLLKLLRVLNVRDNQLTHLPAEFARLQLRILDISQNKLSELPIDLRYMCTLVNFRIDINPLVAPPAKLCSKGREHVFKWLQSHAGRSVDDTMTAYDCTLKRPITTNATLRRGQNIENITDGRHFDRRSRTTRFNTVGGSDSGYASTADENRYSRE</sequence>
<dbReference type="GO" id="GO:0005737">
    <property type="term" value="C:cytoplasm"/>
    <property type="evidence" value="ECO:0007669"/>
    <property type="project" value="TreeGrafter"/>
</dbReference>
<dbReference type="PROSITE" id="PS51450">
    <property type="entry name" value="LRR"/>
    <property type="match status" value="2"/>
</dbReference>
<keyword evidence="2" id="KW-0677">Repeat</keyword>
<dbReference type="OrthoDB" id="660555at2759"/>
<dbReference type="Pfam" id="PF13855">
    <property type="entry name" value="LRR_8"/>
    <property type="match status" value="1"/>
</dbReference>
<dbReference type="Proteomes" id="UP000277928">
    <property type="component" value="Unassembled WGS sequence"/>
</dbReference>
<protein>
    <submittedName>
        <fullName evidence="4">Uncharacterized protein</fullName>
    </submittedName>
</protein>
<feature type="region of interest" description="Disordered" evidence="3">
    <location>
        <begin position="194"/>
        <end position="217"/>
    </location>
</feature>
<dbReference type="InterPro" id="IPR032675">
    <property type="entry name" value="LRR_dom_sf"/>
</dbReference>
<name>A0A3P7K8I9_LITSI</name>
<feature type="non-terminal residue" evidence="4">
    <location>
        <position position="217"/>
    </location>
</feature>
<dbReference type="PANTHER" id="PTHR48051:SF1">
    <property type="entry name" value="RAS SUPPRESSOR PROTEIN 1"/>
    <property type="match status" value="1"/>
</dbReference>
<dbReference type="EMBL" id="UYRX01002242">
    <property type="protein sequence ID" value="VDM92957.1"/>
    <property type="molecule type" value="Genomic_DNA"/>
</dbReference>
<evidence type="ECO:0000256" key="1">
    <source>
        <dbReference type="ARBA" id="ARBA00022614"/>
    </source>
</evidence>
<evidence type="ECO:0000256" key="3">
    <source>
        <dbReference type="SAM" id="MobiDB-lite"/>
    </source>
</evidence>
<dbReference type="InterPro" id="IPR001611">
    <property type="entry name" value="Leu-rich_rpt"/>
</dbReference>
<keyword evidence="5" id="KW-1185">Reference proteome</keyword>
<proteinExistence type="predicted"/>
<evidence type="ECO:0000313" key="5">
    <source>
        <dbReference type="Proteomes" id="UP000277928"/>
    </source>
</evidence>
<gene>
    <name evidence="4" type="ORF">NLS_LOCUS9993</name>
</gene>
<organism evidence="4 5">
    <name type="scientific">Litomosoides sigmodontis</name>
    <name type="common">Filarial nematode worm</name>
    <dbReference type="NCBI Taxonomy" id="42156"/>
    <lineage>
        <taxon>Eukaryota</taxon>
        <taxon>Metazoa</taxon>
        <taxon>Ecdysozoa</taxon>
        <taxon>Nematoda</taxon>
        <taxon>Chromadorea</taxon>
        <taxon>Rhabditida</taxon>
        <taxon>Spirurina</taxon>
        <taxon>Spiruromorpha</taxon>
        <taxon>Filarioidea</taxon>
        <taxon>Onchocercidae</taxon>
        <taxon>Litomosoides</taxon>
    </lineage>
</organism>
<evidence type="ECO:0000313" key="4">
    <source>
        <dbReference type="EMBL" id="VDM92957.1"/>
    </source>
</evidence>
<dbReference type="InterPro" id="IPR050216">
    <property type="entry name" value="LRR_domain-containing"/>
</dbReference>
<reference evidence="4 5" key="1">
    <citation type="submission" date="2018-08" db="EMBL/GenBank/DDBJ databases">
        <authorList>
            <person name="Laetsch R D."/>
            <person name="Stevens L."/>
            <person name="Kumar S."/>
            <person name="Blaxter L. M."/>
        </authorList>
    </citation>
    <scope>NUCLEOTIDE SEQUENCE [LARGE SCALE GENOMIC DNA]</scope>
</reference>
<dbReference type="AlphaFoldDB" id="A0A3P7K8I9"/>
<accession>A0A3P7K8I9</accession>
<dbReference type="InterPro" id="IPR003591">
    <property type="entry name" value="Leu-rich_rpt_typical-subtyp"/>
</dbReference>
<dbReference type="SUPFAM" id="SSF52058">
    <property type="entry name" value="L domain-like"/>
    <property type="match status" value="1"/>
</dbReference>
<dbReference type="SMART" id="SM00369">
    <property type="entry name" value="LRR_TYP"/>
    <property type="match status" value="4"/>
</dbReference>
<dbReference type="PANTHER" id="PTHR48051">
    <property type="match status" value="1"/>
</dbReference>
<feature type="compositionally biased region" description="Polar residues" evidence="3">
    <location>
        <begin position="194"/>
        <end position="206"/>
    </location>
</feature>
<dbReference type="SMART" id="SM00364">
    <property type="entry name" value="LRR_BAC"/>
    <property type="match status" value="3"/>
</dbReference>
<keyword evidence="1" id="KW-0433">Leucine-rich repeat</keyword>
<dbReference type="Gene3D" id="3.80.10.10">
    <property type="entry name" value="Ribonuclease Inhibitor"/>
    <property type="match status" value="1"/>
</dbReference>
<dbReference type="STRING" id="42156.A0A3P7K8I9"/>